<dbReference type="InterPro" id="IPR015424">
    <property type="entry name" value="PyrdxlP-dep_Trfase"/>
</dbReference>
<dbReference type="EMBL" id="QGLE01000003">
    <property type="protein sequence ID" value="PWR24602.1"/>
    <property type="molecule type" value="Genomic_DNA"/>
</dbReference>
<dbReference type="PANTHER" id="PTHR42885">
    <property type="entry name" value="HISTIDINOL-PHOSPHATE AMINOTRANSFERASE-RELATED"/>
    <property type="match status" value="1"/>
</dbReference>
<dbReference type="PROSITE" id="PS00105">
    <property type="entry name" value="AA_TRANSFER_CLASS_1"/>
    <property type="match status" value="1"/>
</dbReference>
<dbReference type="PANTHER" id="PTHR42885:SF1">
    <property type="entry name" value="THREONINE-PHOSPHATE DECARBOXYLASE"/>
    <property type="match status" value="1"/>
</dbReference>
<dbReference type="InterPro" id="IPR015421">
    <property type="entry name" value="PyrdxlP-dep_Trfase_major"/>
</dbReference>
<feature type="domain" description="Aminotransferase class I/classII large" evidence="10">
    <location>
        <begin position="51"/>
        <end position="327"/>
    </location>
</feature>
<evidence type="ECO:0000256" key="5">
    <source>
        <dbReference type="ARBA" id="ARBA00022573"/>
    </source>
</evidence>
<evidence type="ECO:0000256" key="4">
    <source>
        <dbReference type="ARBA" id="ARBA00012285"/>
    </source>
</evidence>
<dbReference type="Gene3D" id="3.40.640.10">
    <property type="entry name" value="Type I PLP-dependent aspartate aminotransferase-like (Major domain)"/>
    <property type="match status" value="1"/>
</dbReference>
<evidence type="ECO:0000256" key="9">
    <source>
        <dbReference type="ARBA" id="ARBA00048531"/>
    </source>
</evidence>
<organism evidence="11 12">
    <name type="scientific">Zavarzinia aquatilis</name>
    <dbReference type="NCBI Taxonomy" id="2211142"/>
    <lineage>
        <taxon>Bacteria</taxon>
        <taxon>Pseudomonadati</taxon>
        <taxon>Pseudomonadota</taxon>
        <taxon>Alphaproteobacteria</taxon>
        <taxon>Rhodospirillales</taxon>
        <taxon>Zavarziniaceae</taxon>
        <taxon>Zavarzinia</taxon>
    </lineage>
</organism>
<dbReference type="GO" id="GO:0048472">
    <property type="term" value="F:threonine-phosphate decarboxylase activity"/>
    <property type="evidence" value="ECO:0007669"/>
    <property type="project" value="UniProtKB-EC"/>
</dbReference>
<dbReference type="Proteomes" id="UP000245461">
    <property type="component" value="Unassembled WGS sequence"/>
</dbReference>
<dbReference type="Gene3D" id="3.90.1150.10">
    <property type="entry name" value="Aspartate Aminotransferase, domain 1"/>
    <property type="match status" value="1"/>
</dbReference>
<evidence type="ECO:0000256" key="2">
    <source>
        <dbReference type="ARBA" id="ARBA00003444"/>
    </source>
</evidence>
<dbReference type="InterPro" id="IPR004838">
    <property type="entry name" value="NHTrfase_class1_PyrdxlP-BS"/>
</dbReference>
<evidence type="ECO:0000256" key="8">
    <source>
        <dbReference type="ARBA" id="ARBA00029996"/>
    </source>
</evidence>
<dbReference type="GO" id="GO:0009236">
    <property type="term" value="P:cobalamin biosynthetic process"/>
    <property type="evidence" value="ECO:0007669"/>
    <property type="project" value="UniProtKB-UniPathway"/>
</dbReference>
<dbReference type="RefSeq" id="WP_109904194.1">
    <property type="nucleotide sequence ID" value="NZ_QGLE01000003.1"/>
</dbReference>
<dbReference type="SUPFAM" id="SSF53383">
    <property type="entry name" value="PLP-dependent transferases"/>
    <property type="match status" value="1"/>
</dbReference>
<dbReference type="OrthoDB" id="9799304at2"/>
<comment type="cofactor">
    <cofactor evidence="1">
        <name>pyridoxal 5'-phosphate</name>
        <dbReference type="ChEBI" id="CHEBI:597326"/>
    </cofactor>
</comment>
<dbReference type="InterPro" id="IPR004839">
    <property type="entry name" value="Aminotransferase_I/II_large"/>
</dbReference>
<dbReference type="UniPathway" id="UPA00148"/>
<keyword evidence="7" id="KW-0456">Lyase</keyword>
<comment type="catalytic activity">
    <reaction evidence="9">
        <text>O-phospho-L-threonine + H(+) = (R)-1-aminopropan-2-yl phosphate + CO2</text>
        <dbReference type="Rhea" id="RHEA:11492"/>
        <dbReference type="ChEBI" id="CHEBI:15378"/>
        <dbReference type="ChEBI" id="CHEBI:16526"/>
        <dbReference type="ChEBI" id="CHEBI:58563"/>
        <dbReference type="ChEBI" id="CHEBI:58675"/>
        <dbReference type="EC" id="4.1.1.81"/>
    </reaction>
</comment>
<dbReference type="GO" id="GO:0030170">
    <property type="term" value="F:pyridoxal phosphate binding"/>
    <property type="evidence" value="ECO:0007669"/>
    <property type="project" value="InterPro"/>
</dbReference>
<sequence>MADPLSVHGGRRAAAMARFPEAPRPWLDLSTGINPRPYPVGPLDPAVFADLPDPEDLAALEATAARAYGVADPAMVVAAPGTQGLIDLLPLLVAPGKAAVLGPTYGGHGPGWLRAGHQLRSVHHLGDLAGADYGVVVNPNNPDGRVFAAADLLPLAARLGARGGFLLVDEAFADLEGPGLGAHLPRPGLVLLRSFGKTYGLAGLRLGFALAAPDMAAAIRAGLGDWAVSGPAIAVGRKALADEDWRRAAADWTASAAARLDGLMTGAGFAVEGGCRLFRLYARKDATAWFERLARAGILTRPFAWRSDLLRLGLPASEADFQRLAAALS</sequence>
<comment type="function">
    <text evidence="2">Decarboxylates L-threonine-O-3-phosphate to yield (R)-1-amino-2-propanol O-2-phosphate, the precursor for the linkage between the nucleotide loop and the corrin ring in cobalamin.</text>
</comment>
<evidence type="ECO:0000313" key="12">
    <source>
        <dbReference type="Proteomes" id="UP000245461"/>
    </source>
</evidence>
<dbReference type="InterPro" id="IPR005860">
    <property type="entry name" value="CobD"/>
</dbReference>
<proteinExistence type="predicted"/>
<evidence type="ECO:0000256" key="7">
    <source>
        <dbReference type="ARBA" id="ARBA00023239"/>
    </source>
</evidence>
<protein>
    <recommendedName>
        <fullName evidence="4">threonine-phosphate decarboxylase</fullName>
        <ecNumber evidence="4">4.1.1.81</ecNumber>
    </recommendedName>
    <alternativeName>
        <fullName evidence="8">L-threonine-O-3-phosphate decarboxylase</fullName>
    </alternativeName>
</protein>
<dbReference type="InterPro" id="IPR015422">
    <property type="entry name" value="PyrdxlP-dep_Trfase_small"/>
</dbReference>
<comment type="caution">
    <text evidence="11">The sequence shown here is derived from an EMBL/GenBank/DDBJ whole genome shotgun (WGS) entry which is preliminary data.</text>
</comment>
<evidence type="ECO:0000256" key="3">
    <source>
        <dbReference type="ARBA" id="ARBA00004953"/>
    </source>
</evidence>
<dbReference type="AlphaFoldDB" id="A0A317EDE2"/>
<evidence type="ECO:0000256" key="6">
    <source>
        <dbReference type="ARBA" id="ARBA00022898"/>
    </source>
</evidence>
<evidence type="ECO:0000259" key="10">
    <source>
        <dbReference type="Pfam" id="PF00155"/>
    </source>
</evidence>
<name>A0A317EDE2_9PROT</name>
<accession>A0A317EDE2</accession>
<gene>
    <name evidence="11" type="ORF">DKG74_07295</name>
</gene>
<keyword evidence="12" id="KW-1185">Reference proteome</keyword>
<evidence type="ECO:0000256" key="1">
    <source>
        <dbReference type="ARBA" id="ARBA00001933"/>
    </source>
</evidence>
<evidence type="ECO:0000313" key="11">
    <source>
        <dbReference type="EMBL" id="PWR24602.1"/>
    </source>
</evidence>
<comment type="pathway">
    <text evidence="3">Cofactor biosynthesis; adenosylcobalamin biosynthesis.</text>
</comment>
<dbReference type="EC" id="4.1.1.81" evidence="4"/>
<keyword evidence="5" id="KW-0169">Cobalamin biosynthesis</keyword>
<reference evidence="11 12" key="1">
    <citation type="submission" date="2018-05" db="EMBL/GenBank/DDBJ databases">
        <title>Zavarzinia sp. HR-AS.</title>
        <authorList>
            <person name="Lee Y."/>
            <person name="Jeon C.O."/>
        </authorList>
    </citation>
    <scope>NUCLEOTIDE SEQUENCE [LARGE SCALE GENOMIC DNA]</scope>
    <source>
        <strain evidence="11 12">HR-AS</strain>
    </source>
</reference>
<keyword evidence="6" id="KW-0663">Pyridoxal phosphate</keyword>
<dbReference type="NCBIfam" id="TIGR01140">
    <property type="entry name" value="L_thr_O3P_dcar"/>
    <property type="match status" value="1"/>
</dbReference>
<dbReference type="Pfam" id="PF00155">
    <property type="entry name" value="Aminotran_1_2"/>
    <property type="match status" value="1"/>
</dbReference>